<dbReference type="PRINTS" id="PR00081">
    <property type="entry name" value="GDHRDH"/>
</dbReference>
<dbReference type="InterPro" id="IPR020904">
    <property type="entry name" value="Sc_DH/Rdtase_CS"/>
</dbReference>
<dbReference type="NCBIfam" id="NF004791">
    <property type="entry name" value="PRK06138.1"/>
    <property type="match status" value="1"/>
</dbReference>
<dbReference type="Proteomes" id="UP000054683">
    <property type="component" value="Unassembled WGS sequence"/>
</dbReference>
<reference evidence="3 4" key="1">
    <citation type="submission" date="2016-01" db="EMBL/GenBank/DDBJ databases">
        <authorList>
            <person name="Oliw E.H."/>
        </authorList>
    </citation>
    <scope>NUCLEOTIDE SEQUENCE [LARGE SCALE GENOMIC DNA]</scope>
    <source>
        <strain evidence="3">LMG 27134</strain>
    </source>
</reference>
<comment type="similarity">
    <text evidence="1">Belongs to the short-chain dehydrogenases/reductases (SDR) family.</text>
</comment>
<organism evidence="3 4">
    <name type="scientific">Caballeronia udeis</name>
    <dbReference type="NCBI Taxonomy" id="1232866"/>
    <lineage>
        <taxon>Bacteria</taxon>
        <taxon>Pseudomonadati</taxon>
        <taxon>Pseudomonadota</taxon>
        <taxon>Betaproteobacteria</taxon>
        <taxon>Burkholderiales</taxon>
        <taxon>Burkholderiaceae</taxon>
        <taxon>Caballeronia</taxon>
    </lineage>
</organism>
<dbReference type="PANTHER" id="PTHR24321:SF8">
    <property type="entry name" value="ESTRADIOL 17-BETA-DEHYDROGENASE 8-RELATED"/>
    <property type="match status" value="1"/>
</dbReference>
<dbReference type="CDD" id="cd05233">
    <property type="entry name" value="SDR_c"/>
    <property type="match status" value="1"/>
</dbReference>
<dbReference type="SUPFAM" id="SSF51735">
    <property type="entry name" value="NAD(P)-binding Rossmann-fold domains"/>
    <property type="match status" value="1"/>
</dbReference>
<dbReference type="GO" id="GO:0016491">
    <property type="term" value="F:oxidoreductase activity"/>
    <property type="evidence" value="ECO:0007669"/>
    <property type="project" value="UniProtKB-KW"/>
</dbReference>
<dbReference type="RefSeq" id="WP_062082740.1">
    <property type="nucleotide sequence ID" value="NZ_FCOK02000004.1"/>
</dbReference>
<name>A0A158FDH6_9BURK</name>
<dbReference type="EMBL" id="FCOK02000004">
    <property type="protein sequence ID" value="SAL17751.1"/>
    <property type="molecule type" value="Genomic_DNA"/>
</dbReference>
<dbReference type="OrthoDB" id="6823797at2"/>
<keyword evidence="2" id="KW-0560">Oxidoreductase</keyword>
<dbReference type="PRINTS" id="PR00080">
    <property type="entry name" value="SDRFAMILY"/>
</dbReference>
<evidence type="ECO:0000313" key="3">
    <source>
        <dbReference type="EMBL" id="SAL17751.1"/>
    </source>
</evidence>
<proteinExistence type="inferred from homology"/>
<dbReference type="InterPro" id="IPR036291">
    <property type="entry name" value="NAD(P)-bd_dom_sf"/>
</dbReference>
<dbReference type="FunFam" id="3.40.50.720:FF:000084">
    <property type="entry name" value="Short-chain dehydrogenase reductase"/>
    <property type="match status" value="1"/>
</dbReference>
<dbReference type="AlphaFoldDB" id="A0A158FDH6"/>
<protein>
    <submittedName>
        <fullName evidence="3">Short chain dehydrogenase</fullName>
    </submittedName>
</protein>
<dbReference type="PROSITE" id="PS00061">
    <property type="entry name" value="ADH_SHORT"/>
    <property type="match status" value="1"/>
</dbReference>
<dbReference type="PANTHER" id="PTHR24321">
    <property type="entry name" value="DEHYDROGENASES, SHORT CHAIN"/>
    <property type="match status" value="1"/>
</dbReference>
<evidence type="ECO:0000256" key="2">
    <source>
        <dbReference type="ARBA" id="ARBA00023002"/>
    </source>
</evidence>
<dbReference type="NCBIfam" id="NF005559">
    <property type="entry name" value="PRK07231.1"/>
    <property type="match status" value="1"/>
</dbReference>
<dbReference type="Pfam" id="PF13561">
    <property type="entry name" value="adh_short_C2"/>
    <property type="match status" value="1"/>
</dbReference>
<sequence length="250" mass="26090">MRLEGKVAVVTGAAAGIGAATAALFVKEGARVVVADNNLEQAEKVARGLGENALAVGVDVTVASQIKRLIAATVAEFGGLDILVNNAGYGIRGSVVNTDEEDWDKVIDVNLKSVYLCSKYGIPEIEKRGGGAVVNISSTAAVCGIPDRAAYVAAKGGVASLTRSMALDHADKNIRINSIAPGVIWSNYYEKMLKEVPDPDAFVHGLKARAPVNRMGTPQEIATMVLFLACDESSFATGGMFTVDGGYTAR</sequence>
<dbReference type="InterPro" id="IPR002347">
    <property type="entry name" value="SDR_fam"/>
</dbReference>
<evidence type="ECO:0000313" key="4">
    <source>
        <dbReference type="Proteomes" id="UP000054683"/>
    </source>
</evidence>
<evidence type="ECO:0000256" key="1">
    <source>
        <dbReference type="ARBA" id="ARBA00006484"/>
    </source>
</evidence>
<dbReference type="Gene3D" id="3.40.50.720">
    <property type="entry name" value="NAD(P)-binding Rossmann-like Domain"/>
    <property type="match status" value="1"/>
</dbReference>
<gene>
    <name evidence="3" type="ORF">AWB69_00990</name>
</gene>
<accession>A0A158FDH6</accession>